<reference evidence="3" key="2">
    <citation type="journal article" date="2021" name="PeerJ">
        <title>Extensive microbial diversity within the chicken gut microbiome revealed by metagenomics and culture.</title>
        <authorList>
            <person name="Gilroy R."/>
            <person name="Ravi A."/>
            <person name="Getino M."/>
            <person name="Pursley I."/>
            <person name="Horton D.L."/>
            <person name="Alikhan N.F."/>
            <person name="Baker D."/>
            <person name="Gharbi K."/>
            <person name="Hall N."/>
            <person name="Watson M."/>
            <person name="Adriaenssens E.M."/>
            <person name="Foster-Nyarko E."/>
            <person name="Jarju S."/>
            <person name="Secka A."/>
            <person name="Antonio M."/>
            <person name="Oren A."/>
            <person name="Chaudhuri R.R."/>
            <person name="La Ragione R."/>
            <person name="Hildebrand F."/>
            <person name="Pallen M.J."/>
        </authorList>
    </citation>
    <scope>NUCLEOTIDE SEQUENCE</scope>
    <source>
        <strain evidence="3">E3-2379</strain>
    </source>
</reference>
<evidence type="ECO:0000313" key="4">
    <source>
        <dbReference type="Proteomes" id="UP000823618"/>
    </source>
</evidence>
<dbReference type="Gene3D" id="3.90.1310.10">
    <property type="entry name" value="Penicillin-binding protein 2a (Domain 2)"/>
    <property type="match status" value="1"/>
</dbReference>
<accession>A0A9D9HY79</accession>
<gene>
    <name evidence="3" type="ORF">IAC13_01940</name>
</gene>
<feature type="transmembrane region" description="Helical" evidence="2">
    <location>
        <begin position="173"/>
        <end position="192"/>
    </location>
</feature>
<feature type="region of interest" description="Disordered" evidence="1">
    <location>
        <begin position="1"/>
        <end position="34"/>
    </location>
</feature>
<reference evidence="3" key="1">
    <citation type="submission" date="2020-10" db="EMBL/GenBank/DDBJ databases">
        <authorList>
            <person name="Gilroy R."/>
        </authorList>
    </citation>
    <scope>NUCLEOTIDE SEQUENCE</scope>
    <source>
        <strain evidence="3">E3-2379</strain>
    </source>
</reference>
<keyword evidence="2" id="KW-1133">Transmembrane helix</keyword>
<dbReference type="AlphaFoldDB" id="A0A9D9HY79"/>
<keyword evidence="2" id="KW-0472">Membrane</keyword>
<feature type="non-terminal residue" evidence="3">
    <location>
        <position position="254"/>
    </location>
</feature>
<evidence type="ECO:0000256" key="2">
    <source>
        <dbReference type="SAM" id="Phobius"/>
    </source>
</evidence>
<evidence type="ECO:0000313" key="3">
    <source>
        <dbReference type="EMBL" id="MBO8462674.1"/>
    </source>
</evidence>
<keyword evidence="2" id="KW-0812">Transmembrane</keyword>
<name>A0A9D9HY79_9FIRM</name>
<dbReference type="EMBL" id="JADIML010000059">
    <property type="protein sequence ID" value="MBO8462674.1"/>
    <property type="molecule type" value="Genomic_DNA"/>
</dbReference>
<feature type="compositionally biased region" description="Polar residues" evidence="1">
    <location>
        <begin position="9"/>
        <end position="21"/>
    </location>
</feature>
<feature type="compositionally biased region" description="Basic and acidic residues" evidence="1">
    <location>
        <begin position="57"/>
        <end position="70"/>
    </location>
</feature>
<proteinExistence type="predicted"/>
<evidence type="ECO:0000256" key="1">
    <source>
        <dbReference type="SAM" id="MobiDB-lite"/>
    </source>
</evidence>
<sequence>MNSKKESNDQNGMQNKNQNHQPFERKQTNLEDLFGFGFEEETKRFFEKNEKVVDQDQIDRNTFERNKKDEDEILFESYEENKDSQDESDEHKGGNQEEILSEPYEEKVENIDGFGDEKQNQEEEILFEPYEEEEFEETDKGENWKERIANFMAPKGKKEQRDQAGINRQILKVAYLFAGLFLGLMIYIGYFVEIDSKDVITNPRNQRQDMLAKSVVRGNIESIDGEVLAKTEVDEDGNETRVYPFEHLYAHVVG</sequence>
<comment type="caution">
    <text evidence="3">The sequence shown here is derived from an EMBL/GenBank/DDBJ whole genome shotgun (WGS) entry which is preliminary data.</text>
</comment>
<feature type="compositionally biased region" description="Basic and acidic residues" evidence="1">
    <location>
        <begin position="79"/>
        <end position="95"/>
    </location>
</feature>
<organism evidence="3 4">
    <name type="scientific">Candidatus Scybalomonas excrementavium</name>
    <dbReference type="NCBI Taxonomy" id="2840943"/>
    <lineage>
        <taxon>Bacteria</taxon>
        <taxon>Bacillati</taxon>
        <taxon>Bacillota</taxon>
        <taxon>Clostridia</taxon>
        <taxon>Lachnospirales</taxon>
        <taxon>Lachnospiraceae</taxon>
        <taxon>Lachnospiraceae incertae sedis</taxon>
        <taxon>Candidatus Scybalomonas</taxon>
    </lineage>
</organism>
<dbReference type="Proteomes" id="UP000823618">
    <property type="component" value="Unassembled WGS sequence"/>
</dbReference>
<feature type="region of interest" description="Disordered" evidence="1">
    <location>
        <begin position="57"/>
        <end position="106"/>
    </location>
</feature>
<protein>
    <submittedName>
        <fullName evidence="3">Uncharacterized protein</fullName>
    </submittedName>
</protein>